<evidence type="ECO:0000313" key="7">
    <source>
        <dbReference type="Proteomes" id="UP000244960"/>
    </source>
</evidence>
<dbReference type="PROSITE" id="PS01167">
    <property type="entry name" value="RIBOSOMAL_L17"/>
    <property type="match status" value="1"/>
</dbReference>
<sequence length="145" mass="16659">MRHRVSGRKLNRTTSHLLAMLANMSVSLIQHEQINTTLPKAKELRPFVEKLITVAKKGNLNARRYLISKIKHELAVEKLMTTLASRYAERHGGYIRILKAGFRYGDMAPMAYIEFVDRNIESKGKEFKALKNDYKNAKLIAEQSN</sequence>
<dbReference type="PANTHER" id="PTHR14413">
    <property type="entry name" value="RIBOSOMAL PROTEIN L17"/>
    <property type="match status" value="1"/>
</dbReference>
<evidence type="ECO:0000256" key="4">
    <source>
        <dbReference type="HAMAP-Rule" id="MF_01368"/>
    </source>
</evidence>
<dbReference type="InterPro" id="IPR047859">
    <property type="entry name" value="Ribosomal_bL17_CS"/>
</dbReference>
<keyword evidence="3 4" id="KW-0687">Ribonucleoprotein</keyword>
<evidence type="ECO:0000313" key="6">
    <source>
        <dbReference type="EMBL" id="SPR11360.1"/>
    </source>
</evidence>
<dbReference type="Pfam" id="PF01196">
    <property type="entry name" value="Ribosomal_L17"/>
    <property type="match status" value="1"/>
</dbReference>
<dbReference type="InterPro" id="IPR036373">
    <property type="entry name" value="Ribosomal_bL17_sf"/>
</dbReference>
<organism evidence="6 7">
    <name type="scientific">Orientia tsutsugamushi</name>
    <name type="common">Rickettsia tsutsugamushi</name>
    <dbReference type="NCBI Taxonomy" id="784"/>
    <lineage>
        <taxon>Bacteria</taxon>
        <taxon>Pseudomonadati</taxon>
        <taxon>Pseudomonadota</taxon>
        <taxon>Alphaproteobacteria</taxon>
        <taxon>Rickettsiales</taxon>
        <taxon>Rickettsiaceae</taxon>
        <taxon>Rickettsieae</taxon>
        <taxon>Orientia</taxon>
    </lineage>
</organism>
<evidence type="ECO:0000256" key="3">
    <source>
        <dbReference type="ARBA" id="ARBA00023274"/>
    </source>
</evidence>
<proteinExistence type="inferred from homology"/>
<dbReference type="AlphaFoldDB" id="A0A2U3RDY5"/>
<protein>
    <recommendedName>
        <fullName evidence="4">Large ribosomal subunit protein bL17</fullName>
    </recommendedName>
</protein>
<name>A0A2U3RDY5_ORITS</name>
<dbReference type="HAMAP" id="MF_01368">
    <property type="entry name" value="Ribosomal_bL17"/>
    <property type="match status" value="1"/>
</dbReference>
<dbReference type="PANTHER" id="PTHR14413:SF16">
    <property type="entry name" value="LARGE RIBOSOMAL SUBUNIT PROTEIN BL17M"/>
    <property type="match status" value="1"/>
</dbReference>
<dbReference type="InterPro" id="IPR000456">
    <property type="entry name" value="Ribosomal_bL17"/>
</dbReference>
<dbReference type="GO" id="GO:0022625">
    <property type="term" value="C:cytosolic large ribosomal subunit"/>
    <property type="evidence" value="ECO:0007669"/>
    <property type="project" value="TreeGrafter"/>
</dbReference>
<dbReference type="Proteomes" id="UP000244960">
    <property type="component" value="Chromosome I"/>
</dbReference>
<dbReference type="GO" id="GO:0003735">
    <property type="term" value="F:structural constituent of ribosome"/>
    <property type="evidence" value="ECO:0007669"/>
    <property type="project" value="InterPro"/>
</dbReference>
<comment type="similarity">
    <text evidence="1 4 5">Belongs to the bacterial ribosomal protein bL17 family.</text>
</comment>
<dbReference type="FunFam" id="3.90.1030.10:FF:000001">
    <property type="entry name" value="50S ribosomal protein L17"/>
    <property type="match status" value="1"/>
</dbReference>
<dbReference type="Gene3D" id="3.90.1030.10">
    <property type="entry name" value="Ribosomal protein L17"/>
    <property type="match status" value="1"/>
</dbReference>
<dbReference type="NCBIfam" id="TIGR00059">
    <property type="entry name" value="L17"/>
    <property type="match status" value="1"/>
</dbReference>
<keyword evidence="2 4" id="KW-0689">Ribosomal protein</keyword>
<gene>
    <name evidence="4 6" type="primary">rplQ</name>
    <name evidence="6" type="ORF">UT176_01903</name>
</gene>
<evidence type="ECO:0000256" key="1">
    <source>
        <dbReference type="ARBA" id="ARBA00008777"/>
    </source>
</evidence>
<accession>A0A2U3RDY5</accession>
<dbReference type="RefSeq" id="WP_109490335.1">
    <property type="nucleotide sequence ID" value="NZ_LS398547.1"/>
</dbReference>
<evidence type="ECO:0000256" key="5">
    <source>
        <dbReference type="RuleBase" id="RU000660"/>
    </source>
</evidence>
<comment type="subunit">
    <text evidence="4">Part of the 50S ribosomal subunit. Contacts protein L32.</text>
</comment>
<dbReference type="SUPFAM" id="SSF64263">
    <property type="entry name" value="Prokaryotic ribosomal protein L17"/>
    <property type="match status" value="1"/>
</dbReference>
<evidence type="ECO:0000256" key="2">
    <source>
        <dbReference type="ARBA" id="ARBA00022980"/>
    </source>
</evidence>
<dbReference type="EMBL" id="LS398547">
    <property type="protein sequence ID" value="SPR11360.1"/>
    <property type="molecule type" value="Genomic_DNA"/>
</dbReference>
<reference evidence="7" key="1">
    <citation type="submission" date="2018-03" db="EMBL/GenBank/DDBJ databases">
        <authorList>
            <person name="Batty M. E."/>
            <person name="Batty M E."/>
        </authorList>
    </citation>
    <scope>NUCLEOTIDE SEQUENCE [LARGE SCALE GENOMIC DNA]</scope>
</reference>
<dbReference type="GO" id="GO:0006412">
    <property type="term" value="P:translation"/>
    <property type="evidence" value="ECO:0007669"/>
    <property type="project" value="UniProtKB-UniRule"/>
</dbReference>